<dbReference type="PANTHER" id="PTHR35803">
    <property type="entry name" value="GLUCAN 1,4-ALPHA-GLUCOSIDASE SUSB-RELATED"/>
    <property type="match status" value="1"/>
</dbReference>
<dbReference type="InterPro" id="IPR029483">
    <property type="entry name" value="GH97_C"/>
</dbReference>
<dbReference type="InterPro" id="IPR019563">
    <property type="entry name" value="GH97_catalytic"/>
</dbReference>
<dbReference type="Gene3D" id="3.20.20.70">
    <property type="entry name" value="Aldolase class I"/>
    <property type="match status" value="1"/>
</dbReference>
<evidence type="ECO:0000256" key="2">
    <source>
        <dbReference type="ARBA" id="ARBA00023295"/>
    </source>
</evidence>
<feature type="domain" description="Glycosyl-hydrolase 97 N-terminal" evidence="5">
    <location>
        <begin position="32"/>
        <end position="295"/>
    </location>
</feature>
<dbReference type="AlphaFoldDB" id="A0A840YRL9"/>
<proteinExistence type="predicted"/>
<dbReference type="Gene3D" id="2.60.40.1180">
    <property type="entry name" value="Golgi alpha-mannosidase II"/>
    <property type="match status" value="1"/>
</dbReference>
<dbReference type="InterPro" id="IPR013780">
    <property type="entry name" value="Glyco_hydro_b"/>
</dbReference>
<dbReference type="InterPro" id="IPR014718">
    <property type="entry name" value="GH-type_carb-bd"/>
</dbReference>
<keyword evidence="3" id="KW-0732">Signal</keyword>
<dbReference type="EMBL" id="JACIJF010000010">
    <property type="protein sequence ID" value="MBB5711803.1"/>
    <property type="molecule type" value="Genomic_DNA"/>
</dbReference>
<feature type="signal peptide" evidence="3">
    <location>
        <begin position="1"/>
        <end position="19"/>
    </location>
</feature>
<organism evidence="7 8">
    <name type="scientific">Sphingomonas xinjiangensis</name>
    <dbReference type="NCBI Taxonomy" id="643568"/>
    <lineage>
        <taxon>Bacteria</taxon>
        <taxon>Pseudomonadati</taxon>
        <taxon>Pseudomonadota</taxon>
        <taxon>Alphaproteobacteria</taxon>
        <taxon>Sphingomonadales</taxon>
        <taxon>Sphingomonadaceae</taxon>
        <taxon>Sphingomonas</taxon>
    </lineage>
</organism>
<feature type="chain" id="PRO_5033028780" evidence="3">
    <location>
        <begin position="20"/>
        <end position="672"/>
    </location>
</feature>
<dbReference type="Pfam" id="PF14509">
    <property type="entry name" value="GH97_C"/>
    <property type="match status" value="1"/>
</dbReference>
<dbReference type="EC" id="3.2.1.20" evidence="7"/>
<feature type="domain" description="Glycosyl-hydrolase 97 C-terminal oligomerisation" evidence="6">
    <location>
        <begin position="576"/>
        <end position="668"/>
    </location>
</feature>
<evidence type="ECO:0000259" key="5">
    <source>
        <dbReference type="Pfam" id="PF14508"/>
    </source>
</evidence>
<dbReference type="RefSeq" id="WP_184089276.1">
    <property type="nucleotide sequence ID" value="NZ_JACIJF010000010.1"/>
</dbReference>
<accession>A0A840YRL9</accession>
<evidence type="ECO:0000256" key="1">
    <source>
        <dbReference type="ARBA" id="ARBA00022801"/>
    </source>
</evidence>
<dbReference type="PANTHER" id="PTHR35803:SF2">
    <property type="entry name" value="RETAINING ALPHA-GALACTOSIDASE"/>
    <property type="match status" value="1"/>
</dbReference>
<dbReference type="Proteomes" id="UP000527143">
    <property type="component" value="Unassembled WGS sequence"/>
</dbReference>
<evidence type="ECO:0000256" key="3">
    <source>
        <dbReference type="SAM" id="SignalP"/>
    </source>
</evidence>
<dbReference type="GO" id="GO:0004558">
    <property type="term" value="F:alpha-1,4-glucosidase activity"/>
    <property type="evidence" value="ECO:0007669"/>
    <property type="project" value="UniProtKB-EC"/>
</dbReference>
<dbReference type="InterPro" id="IPR017853">
    <property type="entry name" value="GH"/>
</dbReference>
<reference evidence="7 8" key="1">
    <citation type="submission" date="2020-08" db="EMBL/GenBank/DDBJ databases">
        <title>Genomic Encyclopedia of Type Strains, Phase IV (KMG-IV): sequencing the most valuable type-strain genomes for metagenomic binning, comparative biology and taxonomic classification.</title>
        <authorList>
            <person name="Goeker M."/>
        </authorList>
    </citation>
    <scope>NUCLEOTIDE SEQUENCE [LARGE SCALE GENOMIC DNA]</scope>
    <source>
        <strain evidence="7 8">DSM 26736</strain>
    </source>
</reference>
<dbReference type="InterPro" id="IPR029486">
    <property type="entry name" value="GH97_N"/>
</dbReference>
<sequence>MKRLVLLMMLVMASTWLQGCSRDEQGAGAPRLVSPDGRIAIDLSRAGDGQLAFRVTHDRAEIVARSPIGLTLSSDEGKAASPLLDLTILSFAKREGRERYAVVGTAREVDRPYAALMVHARERSGEQRLLDVELRAYDGGAAFRLVVPPQARMGLVRIGEETTAFRFPANYACLGVHQSELANSHEGEYMPVAANALKRRGYYDLPLVCRTGRGGETLAISESNVENYAGAYLVALPERHPGVAVKLTPHLENPKLAVDTPMVEGGVASPWRVIMIADRPEALVASTLIDDLAAPSRVLDPRWITPGKAAWGWWSGLMARDVDTPGHNQATYRYYIDFAGRFGLPYYMIDWGWAWRDPSRQEKNPLADITRTTDGVNLPALVRYARERKVRLWLWVNWKALDGRMEEALALYQRLGIAGIKVDYLDRQDQEMVAFYHRLLSTAAKHHLMVNIHASFVPRGLDRTYPNYMTQEGVMGVEYNRWSKRDTAGNHVRLAYTRAIIGPMDYAPGAFRNVTPAAFVARKHAPEVMTTRAHQLAMFVVFPSPLTMLADAPGAYVDAQGGLAPGADFVRLVPTAWDETQGIAGEFGNMIAVARRQGSRWFVGVLNDEQARNVILPLSFLGAGKWRLASWRDGATPKAVVTGSGQVHAGRGGLRVRLEANGGAALMLTPQR</sequence>
<name>A0A840YRL9_9SPHN</name>
<evidence type="ECO:0000313" key="7">
    <source>
        <dbReference type="EMBL" id="MBB5711803.1"/>
    </source>
</evidence>
<keyword evidence="2 7" id="KW-0326">Glycosidase</keyword>
<keyword evidence="1 7" id="KW-0378">Hydrolase</keyword>
<dbReference type="InterPro" id="IPR013785">
    <property type="entry name" value="Aldolase_TIM"/>
</dbReference>
<gene>
    <name evidence="7" type="ORF">FHT02_003055</name>
</gene>
<evidence type="ECO:0000313" key="8">
    <source>
        <dbReference type="Proteomes" id="UP000527143"/>
    </source>
</evidence>
<evidence type="ECO:0000259" key="6">
    <source>
        <dbReference type="Pfam" id="PF14509"/>
    </source>
</evidence>
<dbReference type="SUPFAM" id="SSF51445">
    <property type="entry name" value="(Trans)glycosidases"/>
    <property type="match status" value="1"/>
</dbReference>
<evidence type="ECO:0000259" key="4">
    <source>
        <dbReference type="Pfam" id="PF10566"/>
    </source>
</evidence>
<comment type="caution">
    <text evidence="7">The sequence shown here is derived from an EMBL/GenBank/DDBJ whole genome shotgun (WGS) entry which is preliminary data.</text>
</comment>
<keyword evidence="8" id="KW-1185">Reference proteome</keyword>
<dbReference type="PROSITE" id="PS51257">
    <property type="entry name" value="PROKAR_LIPOPROTEIN"/>
    <property type="match status" value="1"/>
</dbReference>
<dbReference type="GO" id="GO:0030246">
    <property type="term" value="F:carbohydrate binding"/>
    <property type="evidence" value="ECO:0007669"/>
    <property type="project" value="InterPro"/>
</dbReference>
<protein>
    <submittedName>
        <fullName evidence="7">Alpha-glucosidase</fullName>
        <ecNumber evidence="7">3.2.1.20</ecNumber>
    </submittedName>
</protein>
<dbReference type="Pfam" id="PF10566">
    <property type="entry name" value="Glyco_hydro_97"/>
    <property type="match status" value="1"/>
</dbReference>
<feature type="domain" description="Glycosyl-hydrolase 97 catalytic" evidence="4">
    <location>
        <begin position="313"/>
        <end position="474"/>
    </location>
</feature>
<dbReference type="InterPro" id="IPR052720">
    <property type="entry name" value="Glycosyl_hydrolase_97"/>
</dbReference>
<dbReference type="Pfam" id="PF14508">
    <property type="entry name" value="GH97_N"/>
    <property type="match status" value="1"/>
</dbReference>
<dbReference type="Gene3D" id="2.70.98.10">
    <property type="match status" value="1"/>
</dbReference>